<proteinExistence type="predicted"/>
<gene>
    <name evidence="1" type="ORF">HGRIS_001353</name>
</gene>
<sequence length="80" mass="9076">MIRENLEWTTPSSIVPKVQAAHPHITPKQIHKTWTAMSETLWKRYKDQLVSAKLLLEELGDDVEIFDVEIAQGISSYVGG</sequence>
<comment type="caution">
    <text evidence="1">The sequence shown here is derived from an EMBL/GenBank/DDBJ whole genome shotgun (WGS) entry which is preliminary data.</text>
</comment>
<reference evidence="2" key="1">
    <citation type="submission" date="2024-06" db="EMBL/GenBank/DDBJ databases">
        <title>Multi-omics analyses provide insights into the biosynthesis of the anticancer antibiotic pleurotin in Hohenbuehelia grisea.</title>
        <authorList>
            <person name="Weaver J.A."/>
            <person name="Alberti F."/>
        </authorList>
    </citation>
    <scope>NUCLEOTIDE SEQUENCE [LARGE SCALE GENOMIC DNA]</scope>
    <source>
        <strain evidence="2">T-177</strain>
    </source>
</reference>
<organism evidence="1 2">
    <name type="scientific">Hohenbuehelia grisea</name>
    <dbReference type="NCBI Taxonomy" id="104357"/>
    <lineage>
        <taxon>Eukaryota</taxon>
        <taxon>Fungi</taxon>
        <taxon>Dikarya</taxon>
        <taxon>Basidiomycota</taxon>
        <taxon>Agaricomycotina</taxon>
        <taxon>Agaricomycetes</taxon>
        <taxon>Agaricomycetidae</taxon>
        <taxon>Agaricales</taxon>
        <taxon>Pleurotineae</taxon>
        <taxon>Pleurotaceae</taxon>
        <taxon>Hohenbuehelia</taxon>
    </lineage>
</organism>
<keyword evidence="2" id="KW-1185">Reference proteome</keyword>
<evidence type="ECO:0000313" key="1">
    <source>
        <dbReference type="EMBL" id="KAL0957568.1"/>
    </source>
</evidence>
<protein>
    <submittedName>
        <fullName evidence="1">Uncharacterized protein</fullName>
    </submittedName>
</protein>
<name>A0ABR3JQC9_9AGAR</name>
<dbReference type="EMBL" id="JASNQZ010000005">
    <property type="protein sequence ID" value="KAL0957568.1"/>
    <property type="molecule type" value="Genomic_DNA"/>
</dbReference>
<evidence type="ECO:0000313" key="2">
    <source>
        <dbReference type="Proteomes" id="UP001556367"/>
    </source>
</evidence>
<accession>A0ABR3JQC9</accession>
<dbReference type="Proteomes" id="UP001556367">
    <property type="component" value="Unassembled WGS sequence"/>
</dbReference>